<dbReference type="InterPro" id="IPR051742">
    <property type="entry name" value="Ribosome_Assembly_uL10"/>
</dbReference>
<dbReference type="VEuPathDB" id="PiroplasmaDB:BBOV_I004380"/>
<comment type="function">
    <text evidence="1 5">Component of the ribosome assembly machinery. Nuclear paralog of the ribosomal protein P0, it binds pre-60S subunits at an early stage of assembly in the nucleolus, and is replaced by P0 in cytoplasmic pre-60S subunits and mature 80S ribosomes.</text>
</comment>
<evidence type="ECO:0000259" key="6">
    <source>
        <dbReference type="Pfam" id="PF17777"/>
    </source>
</evidence>
<dbReference type="PANTHER" id="PTHR45841:SF1">
    <property type="entry name" value="MRNA TURNOVER PROTEIN 4 HOMOLOG"/>
    <property type="match status" value="1"/>
</dbReference>
<dbReference type="CDD" id="cd05796">
    <property type="entry name" value="Ribosomal_P0_like"/>
    <property type="match status" value="1"/>
</dbReference>
<feature type="domain" description="Large ribosomal subunit protein uL10-like insertion" evidence="6">
    <location>
        <begin position="130"/>
        <end position="202"/>
    </location>
</feature>
<dbReference type="GO" id="GO:0000027">
    <property type="term" value="P:ribosomal large subunit assembly"/>
    <property type="evidence" value="ECO:0007669"/>
    <property type="project" value="InterPro"/>
</dbReference>
<dbReference type="GO" id="GO:0000956">
    <property type="term" value="P:nuclear-transcribed mRNA catabolic process"/>
    <property type="evidence" value="ECO:0007669"/>
    <property type="project" value="TreeGrafter"/>
</dbReference>
<sequence>MPKSKRSKEVKLTAVKKNAKERKVNLVDSIRTSIEAPEGIEERFVYVIALNNQRNSPLKELRTILKPGRLFYGKNKVMQLALGAKPENELLDNLHKIAECISGERALLVSNETPDVVRNKLESYKVNDFAKAGNVATETILLKPGDSTLEVFPGNMEPQFHHLGMPTTLNMGKIELLGDYLVCEEGKPLTPTQAKVLKVLGIRMALFECTIHAHWNNGTFRLIGP</sequence>
<proteinExistence type="evidence at transcript level"/>
<dbReference type="PANTHER" id="PTHR45841">
    <property type="entry name" value="MRNA TURNOVER PROTEIN 4 MRTO4"/>
    <property type="match status" value="1"/>
</dbReference>
<dbReference type="GO" id="GO:0005737">
    <property type="term" value="C:cytoplasm"/>
    <property type="evidence" value="ECO:0007669"/>
    <property type="project" value="UniProtKB-SubCell"/>
</dbReference>
<dbReference type="Gene3D" id="3.30.70.1730">
    <property type="match status" value="1"/>
</dbReference>
<dbReference type="InterPro" id="IPR033867">
    <property type="entry name" value="Mrt4"/>
</dbReference>
<accession>S6BEU4</accession>
<comment type="subcellular location">
    <subcellularLocation>
        <location evidence="5">Cytoplasm</location>
    </subcellularLocation>
    <subcellularLocation>
        <location evidence="5">Nucleus</location>
        <location evidence="5">Nucleolus</location>
    </subcellularLocation>
</comment>
<dbReference type="InterPro" id="IPR043164">
    <property type="entry name" value="Ribosomal_uL10-like_insert_sf"/>
</dbReference>
<dbReference type="InterPro" id="IPR040637">
    <property type="entry name" value="Ribosomal_uL10-like_insert"/>
</dbReference>
<keyword evidence="4 5" id="KW-0539">Nucleus</keyword>
<dbReference type="GO" id="GO:0005730">
    <property type="term" value="C:nucleolus"/>
    <property type="evidence" value="ECO:0007669"/>
    <property type="project" value="UniProtKB-SubCell"/>
</dbReference>
<comment type="similarity">
    <text evidence="2 5">Belongs to the universal ribosomal protein uL10 family.</text>
</comment>
<organism evidence="7">
    <name type="scientific">Babesia bovis</name>
    <dbReference type="NCBI Taxonomy" id="5865"/>
    <lineage>
        <taxon>Eukaryota</taxon>
        <taxon>Sar</taxon>
        <taxon>Alveolata</taxon>
        <taxon>Apicomplexa</taxon>
        <taxon>Aconoidasida</taxon>
        <taxon>Piroplasmida</taxon>
        <taxon>Babesiidae</taxon>
        <taxon>Babesia</taxon>
    </lineage>
</organism>
<dbReference type="Pfam" id="PF17777">
    <property type="entry name" value="RL10P_insert"/>
    <property type="match status" value="1"/>
</dbReference>
<dbReference type="InterPro" id="IPR043141">
    <property type="entry name" value="Ribosomal_uL10-like_sf"/>
</dbReference>
<evidence type="ECO:0000256" key="2">
    <source>
        <dbReference type="ARBA" id="ARBA00008889"/>
    </source>
</evidence>
<evidence type="ECO:0000256" key="4">
    <source>
        <dbReference type="ARBA" id="ARBA00023242"/>
    </source>
</evidence>
<dbReference type="Pfam" id="PF00466">
    <property type="entry name" value="Ribosomal_L10"/>
    <property type="match status" value="1"/>
</dbReference>
<protein>
    <recommendedName>
        <fullName evidence="5">Ribosome assembly factor mrt4</fullName>
    </recommendedName>
</protein>
<dbReference type="Gene3D" id="3.90.105.20">
    <property type="match status" value="1"/>
</dbReference>
<evidence type="ECO:0000256" key="3">
    <source>
        <dbReference type="ARBA" id="ARBA00022490"/>
    </source>
</evidence>
<name>S6BEU4_BABBO</name>
<keyword evidence="5" id="KW-0690">Ribosome biogenesis</keyword>
<dbReference type="GO" id="GO:0003723">
    <property type="term" value="F:RNA binding"/>
    <property type="evidence" value="ECO:0007669"/>
    <property type="project" value="TreeGrafter"/>
</dbReference>
<evidence type="ECO:0000256" key="1">
    <source>
        <dbReference type="ARBA" id="ARBA00004046"/>
    </source>
</evidence>
<dbReference type="AlphaFoldDB" id="S6BEU4"/>
<dbReference type="EMBL" id="AK440825">
    <property type="protein sequence ID" value="BAN64619.1"/>
    <property type="molecule type" value="mRNA"/>
</dbReference>
<dbReference type="GO" id="GO:0006364">
    <property type="term" value="P:rRNA processing"/>
    <property type="evidence" value="ECO:0007669"/>
    <property type="project" value="TreeGrafter"/>
</dbReference>
<dbReference type="GO" id="GO:0030687">
    <property type="term" value="C:preribosome, large subunit precursor"/>
    <property type="evidence" value="ECO:0007669"/>
    <property type="project" value="TreeGrafter"/>
</dbReference>
<dbReference type="InterPro" id="IPR001790">
    <property type="entry name" value="Ribosomal_uL10"/>
</dbReference>
<gene>
    <name evidence="7" type="primary">BBOV_I004380</name>
</gene>
<reference evidence="7" key="1">
    <citation type="journal article" date="2014" name="BMC Genomics">
        <title>The Babesia bovis gene and promoter model: an update from full-length EST analysis.</title>
        <authorList>
            <person name="Yamagishi J."/>
            <person name="Wakaguri H."/>
            <person name="Yokoyama N."/>
            <person name="Yamashita R."/>
            <person name="Suzuki Y."/>
            <person name="Xuan X."/>
            <person name="Igarashi I."/>
        </authorList>
    </citation>
    <scope>NUCLEOTIDE SEQUENCE</scope>
    <source>
        <strain evidence="7">Texas</strain>
    </source>
</reference>
<keyword evidence="3 5" id="KW-0963">Cytoplasm</keyword>
<evidence type="ECO:0000313" key="7">
    <source>
        <dbReference type="EMBL" id="BAN64619.1"/>
    </source>
</evidence>
<evidence type="ECO:0000256" key="5">
    <source>
        <dbReference type="RuleBase" id="RU364039"/>
    </source>
</evidence>
<comment type="subunit">
    <text evidence="5">Associates with the pre-60S ribosomal particle.</text>
</comment>
<dbReference type="SUPFAM" id="SSF160369">
    <property type="entry name" value="Ribosomal protein L10-like"/>
    <property type="match status" value="1"/>
</dbReference>